<dbReference type="HAMAP" id="MF_01820">
    <property type="entry name" value="GTPase_RsgA"/>
    <property type="match status" value="1"/>
</dbReference>
<dbReference type="InterPro" id="IPR004881">
    <property type="entry name" value="Ribosome_biogen_GTPase_RsgA"/>
</dbReference>
<dbReference type="InterPro" id="IPR027417">
    <property type="entry name" value="P-loop_NTPase"/>
</dbReference>
<evidence type="ECO:0000313" key="7">
    <source>
        <dbReference type="EMBL" id="PZW19383.1"/>
    </source>
</evidence>
<feature type="region of interest" description="Disordered" evidence="4">
    <location>
        <begin position="99"/>
        <end position="119"/>
    </location>
</feature>
<comment type="cofactor">
    <cofactor evidence="3">
        <name>Zn(2+)</name>
        <dbReference type="ChEBI" id="CHEBI:29105"/>
    </cofactor>
    <text evidence="3">Binds 1 zinc ion per subunit.</text>
</comment>
<accession>A0A326U2D9</accession>
<comment type="caution">
    <text evidence="7">The sequence shown here is derived from an EMBL/GenBank/DDBJ whole genome shotgun (WGS) entry which is preliminary data.</text>
</comment>
<dbReference type="GO" id="GO:0003924">
    <property type="term" value="F:GTPase activity"/>
    <property type="evidence" value="ECO:0007669"/>
    <property type="project" value="UniProtKB-UniRule"/>
</dbReference>
<feature type="binding site" evidence="3">
    <location>
        <position position="339"/>
    </location>
    <ligand>
        <name>Zn(2+)</name>
        <dbReference type="ChEBI" id="CHEBI:29105"/>
    </ligand>
</feature>
<dbReference type="GO" id="GO:0046872">
    <property type="term" value="F:metal ion binding"/>
    <property type="evidence" value="ECO:0007669"/>
    <property type="project" value="UniProtKB-KW"/>
</dbReference>
<dbReference type="InterPro" id="IPR030378">
    <property type="entry name" value="G_CP_dom"/>
</dbReference>
<dbReference type="Pfam" id="PF03193">
    <property type="entry name" value="RsgA_GTPase"/>
    <property type="match status" value="1"/>
</dbReference>
<dbReference type="CDD" id="cd01854">
    <property type="entry name" value="YjeQ_EngC"/>
    <property type="match status" value="1"/>
</dbReference>
<dbReference type="PANTHER" id="PTHR32120:SF11">
    <property type="entry name" value="SMALL RIBOSOMAL SUBUNIT BIOGENESIS GTPASE RSGA 1, MITOCHONDRIAL-RELATED"/>
    <property type="match status" value="1"/>
</dbReference>
<evidence type="ECO:0000256" key="4">
    <source>
        <dbReference type="SAM" id="MobiDB-lite"/>
    </source>
</evidence>
<dbReference type="EMBL" id="QKUF01000047">
    <property type="protein sequence ID" value="PZW19383.1"/>
    <property type="molecule type" value="Genomic_DNA"/>
</dbReference>
<dbReference type="PANTHER" id="PTHR32120">
    <property type="entry name" value="SMALL RIBOSOMAL SUBUNIT BIOGENESIS GTPASE RSGA"/>
    <property type="match status" value="1"/>
</dbReference>
<evidence type="ECO:0000256" key="1">
    <source>
        <dbReference type="ARBA" id="ARBA00022741"/>
    </source>
</evidence>
<dbReference type="PROSITE" id="PS50936">
    <property type="entry name" value="ENGC_GTPASE"/>
    <property type="match status" value="1"/>
</dbReference>
<keyword evidence="8" id="KW-1185">Reference proteome</keyword>
<dbReference type="SUPFAM" id="SSF52540">
    <property type="entry name" value="P-loop containing nucleoside triphosphate hydrolases"/>
    <property type="match status" value="1"/>
</dbReference>
<feature type="binding site" evidence="3">
    <location>
        <position position="344"/>
    </location>
    <ligand>
        <name>Zn(2+)</name>
        <dbReference type="ChEBI" id="CHEBI:29105"/>
    </ligand>
</feature>
<dbReference type="Proteomes" id="UP000248806">
    <property type="component" value="Unassembled WGS sequence"/>
</dbReference>
<evidence type="ECO:0000259" key="5">
    <source>
        <dbReference type="PROSITE" id="PS50936"/>
    </source>
</evidence>
<sequence length="380" mass="42054">MLLSSARSLRTVDTFLVLIFSREYILHLEGLRLIENPELLTGIVLHGAHGIYEVHTDSGIIRCTLRGKLKKAFARAQAATRSKGRPRASVNVYQLLREEREQSKRSKSEESGPTSPTRISVGDYVKLRRLDEQNGLIEEILPRQSELSRKDAGSTAEKIVPQTLLANLDQVVIVLAVAQPEPHFGFLDRYLAICEATRLQALICLNKADLPHASAIEEAAEQYRKLGYTLIFTSAHTGEGIEELRAHLKEHTTLFTGPSGVGKSSLVNALEPGMDIRTSEVSEATGKGRHTTTGSRLYPLSGGGWLADSAGIRALAAWNIPAEELAWCFVEFRPYLGECLYNDCTHINEEGCAILQAVEDGVVAESRHKSYVRMYMGEER</sequence>
<comment type="subunit">
    <text evidence="3">Monomer. Associates with 30S ribosomal subunit, binds 16S rRNA.</text>
</comment>
<dbReference type="GO" id="GO:0042274">
    <property type="term" value="P:ribosomal small subunit biogenesis"/>
    <property type="evidence" value="ECO:0007669"/>
    <property type="project" value="UniProtKB-UniRule"/>
</dbReference>
<keyword evidence="3" id="KW-0862">Zinc</keyword>
<comment type="function">
    <text evidence="3">One of several proteins that assist in the late maturation steps of the functional core of the 30S ribosomal subunit. Helps release RbfA from mature subunits. May play a role in the assembly of ribosomal proteins into the subunit. Circularly permuted GTPase that catalyzes slow GTP hydrolysis, GTPase activity is stimulated by the 30S ribosomal subunit.</text>
</comment>
<keyword evidence="3" id="KW-0963">Cytoplasm</keyword>
<gene>
    <name evidence="3" type="primary">rsgA</name>
    <name evidence="7" type="ORF">EI42_06079</name>
</gene>
<keyword evidence="3" id="KW-0378">Hydrolase</keyword>
<keyword evidence="3" id="KW-0479">Metal-binding</keyword>
<feature type="binding site" evidence="3">
    <location>
        <position position="346"/>
    </location>
    <ligand>
        <name>Zn(2+)</name>
        <dbReference type="ChEBI" id="CHEBI:29105"/>
    </ligand>
</feature>
<feature type="domain" description="EngC GTPase" evidence="5">
    <location>
        <begin position="166"/>
        <end position="313"/>
    </location>
</feature>
<evidence type="ECO:0000256" key="3">
    <source>
        <dbReference type="HAMAP-Rule" id="MF_01820"/>
    </source>
</evidence>
<name>A0A326U2D9_THEHA</name>
<dbReference type="GO" id="GO:0019843">
    <property type="term" value="F:rRNA binding"/>
    <property type="evidence" value="ECO:0007669"/>
    <property type="project" value="UniProtKB-KW"/>
</dbReference>
<dbReference type="Gene3D" id="1.10.40.50">
    <property type="entry name" value="Probable gtpase engc, domain 3"/>
    <property type="match status" value="1"/>
</dbReference>
<dbReference type="OrthoDB" id="9809485at2"/>
<dbReference type="InterPro" id="IPR010914">
    <property type="entry name" value="RsgA_GTPase_dom"/>
</dbReference>
<feature type="binding site" evidence="3">
    <location>
        <begin position="206"/>
        <end position="209"/>
    </location>
    <ligand>
        <name>GTP</name>
        <dbReference type="ChEBI" id="CHEBI:37565"/>
    </ligand>
</feature>
<dbReference type="Gene3D" id="2.40.50.140">
    <property type="entry name" value="Nucleic acid-binding proteins"/>
    <property type="match status" value="1"/>
</dbReference>
<feature type="binding site" evidence="3">
    <location>
        <position position="352"/>
    </location>
    <ligand>
        <name>Zn(2+)</name>
        <dbReference type="ChEBI" id="CHEBI:29105"/>
    </ligand>
</feature>
<comment type="similarity">
    <text evidence="3">Belongs to the TRAFAC class YlqF/YawG GTPase family. RsgA subfamily.</text>
</comment>
<keyword evidence="3" id="KW-0690">Ribosome biogenesis</keyword>
<dbReference type="InterPro" id="IPR012340">
    <property type="entry name" value="NA-bd_OB-fold"/>
</dbReference>
<dbReference type="EC" id="3.6.1.-" evidence="3"/>
<keyword evidence="3" id="KW-0694">RNA-binding</keyword>
<evidence type="ECO:0000313" key="8">
    <source>
        <dbReference type="Proteomes" id="UP000248806"/>
    </source>
</evidence>
<feature type="domain" description="CP-type G" evidence="6">
    <location>
        <begin position="155"/>
        <end position="315"/>
    </location>
</feature>
<feature type="compositionally biased region" description="Basic and acidic residues" evidence="4">
    <location>
        <begin position="99"/>
        <end position="110"/>
    </location>
</feature>
<feature type="binding site" evidence="3">
    <location>
        <begin position="257"/>
        <end position="265"/>
    </location>
    <ligand>
        <name>GTP</name>
        <dbReference type="ChEBI" id="CHEBI:37565"/>
    </ligand>
</feature>
<dbReference type="PROSITE" id="PS51721">
    <property type="entry name" value="G_CP"/>
    <property type="match status" value="1"/>
</dbReference>
<proteinExistence type="inferred from homology"/>
<reference evidence="7 8" key="1">
    <citation type="submission" date="2018-06" db="EMBL/GenBank/DDBJ databases">
        <title>Genomic Encyclopedia of Archaeal and Bacterial Type Strains, Phase II (KMG-II): from individual species to whole genera.</title>
        <authorList>
            <person name="Goeker M."/>
        </authorList>
    </citation>
    <scope>NUCLEOTIDE SEQUENCE [LARGE SCALE GENOMIC DNA]</scope>
    <source>
        <strain evidence="7 8">ATCC BAA-1881</strain>
    </source>
</reference>
<dbReference type="NCBIfam" id="TIGR00157">
    <property type="entry name" value="ribosome small subunit-dependent GTPase A"/>
    <property type="match status" value="1"/>
</dbReference>
<dbReference type="Gene3D" id="3.40.50.300">
    <property type="entry name" value="P-loop containing nucleotide triphosphate hydrolases"/>
    <property type="match status" value="1"/>
</dbReference>
<dbReference type="AlphaFoldDB" id="A0A326U2D9"/>
<protein>
    <recommendedName>
        <fullName evidence="3">Small ribosomal subunit biogenesis GTPase RsgA</fullName>
        <ecNumber evidence="3">3.6.1.-</ecNumber>
    </recommendedName>
</protein>
<dbReference type="GO" id="GO:0005737">
    <property type="term" value="C:cytoplasm"/>
    <property type="evidence" value="ECO:0007669"/>
    <property type="project" value="UniProtKB-SubCell"/>
</dbReference>
<keyword evidence="2 3" id="KW-0342">GTP-binding</keyword>
<comment type="subcellular location">
    <subcellularLocation>
        <location evidence="3">Cytoplasm</location>
    </subcellularLocation>
</comment>
<keyword evidence="3" id="KW-0699">rRNA-binding</keyword>
<organism evidence="7 8">
    <name type="scientific">Thermosporothrix hazakensis</name>
    <dbReference type="NCBI Taxonomy" id="644383"/>
    <lineage>
        <taxon>Bacteria</taxon>
        <taxon>Bacillati</taxon>
        <taxon>Chloroflexota</taxon>
        <taxon>Ktedonobacteria</taxon>
        <taxon>Ktedonobacterales</taxon>
        <taxon>Thermosporotrichaceae</taxon>
        <taxon>Thermosporothrix</taxon>
    </lineage>
</organism>
<evidence type="ECO:0000256" key="2">
    <source>
        <dbReference type="ARBA" id="ARBA00023134"/>
    </source>
</evidence>
<dbReference type="GO" id="GO:0005525">
    <property type="term" value="F:GTP binding"/>
    <property type="evidence" value="ECO:0007669"/>
    <property type="project" value="UniProtKB-UniRule"/>
</dbReference>
<evidence type="ECO:0000259" key="6">
    <source>
        <dbReference type="PROSITE" id="PS51721"/>
    </source>
</evidence>
<keyword evidence="1 3" id="KW-0547">Nucleotide-binding</keyword>